<feature type="region of interest" description="Disordered" evidence="1">
    <location>
        <begin position="1"/>
        <end position="52"/>
    </location>
</feature>
<organism evidence="2 3">
    <name type="scientific">Arthrobotrys musiformis</name>
    <dbReference type="NCBI Taxonomy" id="47236"/>
    <lineage>
        <taxon>Eukaryota</taxon>
        <taxon>Fungi</taxon>
        <taxon>Dikarya</taxon>
        <taxon>Ascomycota</taxon>
        <taxon>Pezizomycotina</taxon>
        <taxon>Orbiliomycetes</taxon>
        <taxon>Orbiliales</taxon>
        <taxon>Orbiliaceae</taxon>
        <taxon>Arthrobotrys</taxon>
    </lineage>
</organism>
<dbReference type="EMBL" id="JAVHJL010000001">
    <property type="protein sequence ID" value="KAK6512272.1"/>
    <property type="molecule type" value="Genomic_DNA"/>
</dbReference>
<feature type="region of interest" description="Disordered" evidence="1">
    <location>
        <begin position="195"/>
        <end position="216"/>
    </location>
</feature>
<dbReference type="Proteomes" id="UP001370758">
    <property type="component" value="Unassembled WGS sequence"/>
</dbReference>
<feature type="compositionally biased region" description="Basic and acidic residues" evidence="1">
    <location>
        <begin position="40"/>
        <end position="52"/>
    </location>
</feature>
<comment type="caution">
    <text evidence="2">The sequence shown here is derived from an EMBL/GenBank/DDBJ whole genome shotgun (WGS) entry which is preliminary data.</text>
</comment>
<protein>
    <recommendedName>
        <fullName evidence="4">Shugoshin C-terminal domain-containing protein</fullName>
    </recommendedName>
</protein>
<name>A0AAV9WPR9_9PEZI</name>
<feature type="compositionally biased region" description="Low complexity" evidence="1">
    <location>
        <begin position="201"/>
        <end position="216"/>
    </location>
</feature>
<feature type="region of interest" description="Disordered" evidence="1">
    <location>
        <begin position="229"/>
        <end position="389"/>
    </location>
</feature>
<evidence type="ECO:0000313" key="3">
    <source>
        <dbReference type="Proteomes" id="UP001370758"/>
    </source>
</evidence>
<proteinExistence type="predicted"/>
<evidence type="ECO:0008006" key="4">
    <source>
        <dbReference type="Google" id="ProtNLM"/>
    </source>
</evidence>
<evidence type="ECO:0000256" key="1">
    <source>
        <dbReference type="SAM" id="MobiDB-lite"/>
    </source>
</evidence>
<accession>A0AAV9WPR9</accession>
<feature type="compositionally biased region" description="Polar residues" evidence="1">
    <location>
        <begin position="314"/>
        <end position="329"/>
    </location>
</feature>
<feature type="compositionally biased region" description="Polar residues" evidence="1">
    <location>
        <begin position="98"/>
        <end position="110"/>
    </location>
</feature>
<reference evidence="2 3" key="1">
    <citation type="submission" date="2023-08" db="EMBL/GenBank/DDBJ databases">
        <authorList>
            <person name="Palmer J.M."/>
        </authorList>
    </citation>
    <scope>NUCLEOTIDE SEQUENCE [LARGE SCALE GENOMIC DNA]</scope>
    <source>
        <strain evidence="2 3">TWF481</strain>
    </source>
</reference>
<keyword evidence="3" id="KW-1185">Reference proteome</keyword>
<evidence type="ECO:0000313" key="2">
    <source>
        <dbReference type="EMBL" id="KAK6512272.1"/>
    </source>
</evidence>
<gene>
    <name evidence="2" type="ORF">TWF481_001162</name>
</gene>
<feature type="region of interest" description="Disordered" evidence="1">
    <location>
        <begin position="98"/>
        <end position="119"/>
    </location>
</feature>
<dbReference type="AlphaFoldDB" id="A0AAV9WPR9"/>
<sequence>MGRYLPWRDGPADGSRPRKRLKAASSIDDLRAAAGLRNGRPGDGDEGRVREEEYMRPGIKNDDRYIMVEDELLQIAKSYTAKLHSAELSRLQAQISLRKSQKLAGSQHSQPRIPGSMPKKRQVVLQRRAHDAAIRKAAGQEVSAAEDTSSYNPKFSSQSLGRLMTTSAVRIDSTLPLPLTPNKTIKPPTRAAAGFTRASFKKPSSSQISPSQMRSSQIAKDLYNDIDEEDDEDLDLIPRRSRAIPIPPKMTPIDRPTSSYASDKRVPPSKHPLRSDDGYKLLSSSPQHLNKPSPISSSPPPPPSRIFPLPSAAKISSTSKSNPESPVTDSDSDNDYADAEQAARWRRRSLPKLPITSSSTVNPPPAMTSKPKHTVVLDSSDDEEYADAEQAARFRRRKYLAEAQKSGAKN</sequence>